<keyword evidence="3" id="KW-0119">Carbohydrate metabolism</keyword>
<protein>
    <submittedName>
        <fullName evidence="3">Putative xylanase/chitin deacetylase</fullName>
    </submittedName>
</protein>
<dbReference type="EMBL" id="CP003639">
    <property type="protein sequence ID" value="AFM41566.1"/>
    <property type="molecule type" value="Genomic_DNA"/>
</dbReference>
<keyword evidence="1" id="KW-0472">Membrane</keyword>
<accession>I4D6Z2</accession>
<dbReference type="PROSITE" id="PS51677">
    <property type="entry name" value="NODB"/>
    <property type="match status" value="1"/>
</dbReference>
<dbReference type="InterPro" id="IPR011330">
    <property type="entry name" value="Glyco_hydro/deAcase_b/a-brl"/>
</dbReference>
<dbReference type="InterPro" id="IPR050248">
    <property type="entry name" value="Polysacc_deacetylase_ArnD"/>
</dbReference>
<sequence length="241" mass="27121">MIFCVLTRRKIIISCFFMIIFGIIAFSSAHSLTAPSIVRAPGTYYMAHTQEKVVALTFDDGPNPIDTPKIMEILKEKKVRATFFVLGQAVKEYPDLVKRLVSEGHEIGNHSYDHDYKQRQLLREIGQTDAAVYAACGTHTYFYRPPGGCITKEQLDSIKKNGQVVVLWSVDSKDWRDPGVNQIVKNVMDHVFPGAIILMHDGGYRRTQTVKALATVIDSLKSEGYRIVTLSELKALDNELK</sequence>
<dbReference type="OrthoDB" id="61520at2"/>
<feature type="transmembrane region" description="Helical" evidence="1">
    <location>
        <begin position="12"/>
        <end position="32"/>
    </location>
</feature>
<dbReference type="RefSeq" id="WP_014827563.1">
    <property type="nucleotide sequence ID" value="NC_018068.1"/>
</dbReference>
<dbReference type="SUPFAM" id="SSF88713">
    <property type="entry name" value="Glycoside hydrolase/deacetylase"/>
    <property type="match status" value="1"/>
</dbReference>
<keyword evidence="1" id="KW-0812">Transmembrane</keyword>
<evidence type="ECO:0000259" key="2">
    <source>
        <dbReference type="PROSITE" id="PS51677"/>
    </source>
</evidence>
<evidence type="ECO:0000313" key="4">
    <source>
        <dbReference type="Proteomes" id="UP000002892"/>
    </source>
</evidence>
<dbReference type="HOGENOM" id="CLU_021264_0_2_9"/>
<keyword evidence="3" id="KW-0326">Glycosidase</keyword>
<proteinExistence type="predicted"/>
<dbReference type="GO" id="GO:0045493">
    <property type="term" value="P:xylan catabolic process"/>
    <property type="evidence" value="ECO:0007669"/>
    <property type="project" value="UniProtKB-KW"/>
</dbReference>
<keyword evidence="1" id="KW-1133">Transmembrane helix</keyword>
<dbReference type="GO" id="GO:0016798">
    <property type="term" value="F:hydrolase activity, acting on glycosyl bonds"/>
    <property type="evidence" value="ECO:0007669"/>
    <property type="project" value="UniProtKB-KW"/>
</dbReference>
<dbReference type="KEGG" id="dai:Desaci_2633"/>
<dbReference type="CDD" id="cd10917">
    <property type="entry name" value="CE4_NodB_like_6s_7s"/>
    <property type="match status" value="1"/>
</dbReference>
<dbReference type="PANTHER" id="PTHR10587">
    <property type="entry name" value="GLYCOSYL TRANSFERASE-RELATED"/>
    <property type="match status" value="1"/>
</dbReference>
<keyword evidence="4" id="KW-1185">Reference proteome</keyword>
<dbReference type="Proteomes" id="UP000002892">
    <property type="component" value="Chromosome"/>
</dbReference>
<keyword evidence="3" id="KW-0378">Hydrolase</keyword>
<keyword evidence="3" id="KW-0624">Polysaccharide degradation</keyword>
<dbReference type="Pfam" id="PF01522">
    <property type="entry name" value="Polysacc_deac_1"/>
    <property type="match status" value="1"/>
</dbReference>
<keyword evidence="3" id="KW-0858">Xylan degradation</keyword>
<dbReference type="InterPro" id="IPR002509">
    <property type="entry name" value="NODB_dom"/>
</dbReference>
<dbReference type="AlphaFoldDB" id="I4D6Z2"/>
<dbReference type="STRING" id="646529.Desaci_2633"/>
<evidence type="ECO:0000256" key="1">
    <source>
        <dbReference type="SAM" id="Phobius"/>
    </source>
</evidence>
<dbReference type="eggNOG" id="COG0726">
    <property type="taxonomic scope" value="Bacteria"/>
</dbReference>
<name>I4D6Z2_DESAJ</name>
<feature type="domain" description="NodB homology" evidence="2">
    <location>
        <begin position="52"/>
        <end position="228"/>
    </location>
</feature>
<evidence type="ECO:0000313" key="3">
    <source>
        <dbReference type="EMBL" id="AFM41566.1"/>
    </source>
</evidence>
<organism evidence="3 4">
    <name type="scientific">Desulfosporosinus acidiphilus (strain DSM 22704 / JCM 16185 / SJ4)</name>
    <dbReference type="NCBI Taxonomy" id="646529"/>
    <lineage>
        <taxon>Bacteria</taxon>
        <taxon>Bacillati</taxon>
        <taxon>Bacillota</taxon>
        <taxon>Clostridia</taxon>
        <taxon>Eubacteriales</taxon>
        <taxon>Desulfitobacteriaceae</taxon>
        <taxon>Desulfosporosinus</taxon>
    </lineage>
</organism>
<dbReference type="Gene3D" id="3.20.20.370">
    <property type="entry name" value="Glycoside hydrolase/deacetylase"/>
    <property type="match status" value="1"/>
</dbReference>
<reference evidence="3 4" key="1">
    <citation type="journal article" date="2012" name="J. Bacteriol.">
        <title>Complete genome sequences of Desulfosporosinus orientis DSM765T, Desulfosporosinus youngiae DSM17734T, Desulfosporosinus meridiei DSM13257T, and Desulfosporosinus acidiphilus DSM22704T.</title>
        <authorList>
            <person name="Pester M."/>
            <person name="Brambilla E."/>
            <person name="Alazard D."/>
            <person name="Rattei T."/>
            <person name="Weinmaier T."/>
            <person name="Han J."/>
            <person name="Lucas S."/>
            <person name="Lapidus A."/>
            <person name="Cheng J.F."/>
            <person name="Goodwin L."/>
            <person name="Pitluck S."/>
            <person name="Peters L."/>
            <person name="Ovchinnikova G."/>
            <person name="Teshima H."/>
            <person name="Detter J.C."/>
            <person name="Han C.S."/>
            <person name="Tapia R."/>
            <person name="Land M.L."/>
            <person name="Hauser L."/>
            <person name="Kyrpides N.C."/>
            <person name="Ivanova N.N."/>
            <person name="Pagani I."/>
            <person name="Huntmann M."/>
            <person name="Wei C.L."/>
            <person name="Davenport K.W."/>
            <person name="Daligault H."/>
            <person name="Chain P.S."/>
            <person name="Chen A."/>
            <person name="Mavromatis K."/>
            <person name="Markowitz V."/>
            <person name="Szeto E."/>
            <person name="Mikhailova N."/>
            <person name="Pati A."/>
            <person name="Wagner M."/>
            <person name="Woyke T."/>
            <person name="Ollivier B."/>
            <person name="Klenk H.P."/>
            <person name="Spring S."/>
            <person name="Loy A."/>
        </authorList>
    </citation>
    <scope>NUCLEOTIDE SEQUENCE [LARGE SCALE GENOMIC DNA]</scope>
    <source>
        <strain evidence="4">DSM 22704 / JCM 16185 / SJ4</strain>
    </source>
</reference>
<dbReference type="GO" id="GO:0016810">
    <property type="term" value="F:hydrolase activity, acting on carbon-nitrogen (but not peptide) bonds"/>
    <property type="evidence" value="ECO:0007669"/>
    <property type="project" value="InterPro"/>
</dbReference>
<gene>
    <name evidence="3" type="ordered locus">Desaci_2633</name>
</gene>